<dbReference type="InterPro" id="IPR050272">
    <property type="entry name" value="Isochorismatase-like_hydrls"/>
</dbReference>
<dbReference type="Proteomes" id="UP000093391">
    <property type="component" value="Chromosome"/>
</dbReference>
<evidence type="ECO:0000313" key="3">
    <source>
        <dbReference type="EMBL" id="AOA57348.1"/>
    </source>
</evidence>
<keyword evidence="1 3" id="KW-0378">Hydrolase</keyword>
<organism evidence="3 4">
    <name type="scientific">Acinetobacter larvae</name>
    <dbReference type="NCBI Taxonomy" id="1789224"/>
    <lineage>
        <taxon>Bacteria</taxon>
        <taxon>Pseudomonadati</taxon>
        <taxon>Pseudomonadota</taxon>
        <taxon>Gammaproteobacteria</taxon>
        <taxon>Moraxellales</taxon>
        <taxon>Moraxellaceae</taxon>
        <taxon>Acinetobacter</taxon>
    </lineage>
</organism>
<feature type="domain" description="Isochorismatase-like" evidence="2">
    <location>
        <begin position="23"/>
        <end position="195"/>
    </location>
</feature>
<dbReference type="SUPFAM" id="SSF52499">
    <property type="entry name" value="Isochorismatase-like hydrolases"/>
    <property type="match status" value="1"/>
</dbReference>
<dbReference type="Pfam" id="PF00857">
    <property type="entry name" value="Isochorismatase"/>
    <property type="match status" value="1"/>
</dbReference>
<protein>
    <submittedName>
        <fullName evidence="3">Cysteine hydrolase</fullName>
    </submittedName>
</protein>
<sequence>MLYPTIRALSAAPSTKQLTPQKTALLVIDFQNEYFSGQLPIPDGAVALSKSKQIIAFADQHQIPVIHIQHLNKPDSLIFAENHHNSEFHPQIQPHPQHHVIQKNMVSVFAGSNINAILKKYAIEQLIITGLMTHMCVTAAARDAVVYGYKVIVVEDACATRHLPDSQQKIITHHELHRSAIAALQDAFAEIMSCQQLIDLPIQSSI</sequence>
<dbReference type="PANTHER" id="PTHR43540">
    <property type="entry name" value="PEROXYUREIDOACRYLATE/UREIDOACRYLATE AMIDOHYDROLASE-RELATED"/>
    <property type="match status" value="1"/>
</dbReference>
<dbReference type="AlphaFoldDB" id="A0A1B2LWM7"/>
<reference evidence="3 4" key="1">
    <citation type="submission" date="2016-08" db="EMBL/GenBank/DDBJ databases">
        <authorList>
            <person name="Seilhamer J.J."/>
        </authorList>
    </citation>
    <scope>NUCLEOTIDE SEQUENCE [LARGE SCALE GENOMIC DNA]</scope>
    <source>
        <strain evidence="3 4">BRTC-1</strain>
    </source>
</reference>
<gene>
    <name evidence="3" type="ORF">BFG52_02560</name>
</gene>
<dbReference type="STRING" id="1789224.BFG52_02560"/>
<dbReference type="PANTHER" id="PTHR43540:SF15">
    <property type="entry name" value="BLR5631 PROTEIN"/>
    <property type="match status" value="1"/>
</dbReference>
<evidence type="ECO:0000256" key="1">
    <source>
        <dbReference type="ARBA" id="ARBA00022801"/>
    </source>
</evidence>
<keyword evidence="4" id="KW-1185">Reference proteome</keyword>
<dbReference type="InterPro" id="IPR036380">
    <property type="entry name" value="Isochorismatase-like_sf"/>
</dbReference>
<dbReference type="GO" id="GO:0016787">
    <property type="term" value="F:hydrolase activity"/>
    <property type="evidence" value="ECO:0007669"/>
    <property type="project" value="UniProtKB-KW"/>
</dbReference>
<dbReference type="OrthoDB" id="1157330at2"/>
<dbReference type="RefSeq" id="WP_067552223.1">
    <property type="nucleotide sequence ID" value="NZ_CP016895.1"/>
</dbReference>
<dbReference type="KEGG" id="ala:BFG52_02560"/>
<dbReference type="InterPro" id="IPR000868">
    <property type="entry name" value="Isochorismatase-like_dom"/>
</dbReference>
<evidence type="ECO:0000259" key="2">
    <source>
        <dbReference type="Pfam" id="PF00857"/>
    </source>
</evidence>
<name>A0A1B2LWM7_9GAMM</name>
<evidence type="ECO:0000313" key="4">
    <source>
        <dbReference type="Proteomes" id="UP000093391"/>
    </source>
</evidence>
<dbReference type="EMBL" id="CP016895">
    <property type="protein sequence ID" value="AOA57348.1"/>
    <property type="molecule type" value="Genomic_DNA"/>
</dbReference>
<proteinExistence type="predicted"/>
<dbReference type="Gene3D" id="3.40.50.850">
    <property type="entry name" value="Isochorismatase-like"/>
    <property type="match status" value="1"/>
</dbReference>
<accession>A0A1B2LWM7</accession>